<dbReference type="SUPFAM" id="SSF101148">
    <property type="entry name" value="Plant invertase/pectin methylesterase inhibitor"/>
    <property type="match status" value="1"/>
</dbReference>
<keyword evidence="1 3" id="KW-0732">Signal</keyword>
<dbReference type="SMART" id="SM00856">
    <property type="entry name" value="PMEI"/>
    <property type="match status" value="1"/>
</dbReference>
<dbReference type="NCBIfam" id="TIGR01614">
    <property type="entry name" value="PME_inhib"/>
    <property type="match status" value="1"/>
</dbReference>
<dbReference type="PANTHER" id="PTHR31080">
    <property type="entry name" value="PECTINESTERASE INHIBITOR-LIKE"/>
    <property type="match status" value="1"/>
</dbReference>
<gene>
    <name evidence="5" type="ORF">P3X46_029887</name>
</gene>
<feature type="signal peptide" evidence="3">
    <location>
        <begin position="1"/>
        <end position="28"/>
    </location>
</feature>
<proteinExistence type="inferred from homology"/>
<comment type="similarity">
    <text evidence="2">Belongs to the PMEI family.</text>
</comment>
<evidence type="ECO:0000259" key="4">
    <source>
        <dbReference type="SMART" id="SM00856"/>
    </source>
</evidence>
<dbReference type="Pfam" id="PF04043">
    <property type="entry name" value="PMEI"/>
    <property type="match status" value="1"/>
</dbReference>
<name>A0ABQ9KV24_HEVBR</name>
<keyword evidence="6" id="KW-1185">Reference proteome</keyword>
<dbReference type="InterPro" id="IPR006501">
    <property type="entry name" value="Pectinesterase_inhib_dom"/>
</dbReference>
<dbReference type="PANTHER" id="PTHR31080:SF118">
    <property type="entry name" value="PECTINESTERASE INHIBITOR 10"/>
    <property type="match status" value="1"/>
</dbReference>
<protein>
    <recommendedName>
        <fullName evidence="4">Pectinesterase inhibitor domain-containing protein</fullName>
    </recommendedName>
</protein>
<reference evidence="5" key="1">
    <citation type="journal article" date="2023" name="Plant Biotechnol. J.">
        <title>Chromosome-level wild Hevea brasiliensis genome provides new tools for genomic-assisted breeding and valuable loci to elevate rubber yield.</title>
        <authorList>
            <person name="Cheng H."/>
            <person name="Song X."/>
            <person name="Hu Y."/>
            <person name="Wu T."/>
            <person name="Yang Q."/>
            <person name="An Z."/>
            <person name="Feng S."/>
            <person name="Deng Z."/>
            <person name="Wu W."/>
            <person name="Zeng X."/>
            <person name="Tu M."/>
            <person name="Wang X."/>
            <person name="Huang H."/>
        </authorList>
    </citation>
    <scope>NUCLEOTIDE SEQUENCE</scope>
    <source>
        <strain evidence="5">MT/VB/25A 57/8</strain>
    </source>
</reference>
<sequence length="202" mass="22136">MEAGSLLVCVLIATLILEFSAHINSSSATRPVPSNTNTQYIRTSCSNTTYPRLCYHSLSIYAREIKTNPKLLVNTALSITLKATKSTSRLMKRMSRIHGLKPREAAAVVDCVEVVGDSVYELQRSIAEMAHVRGSNFYQVMADVQTWVSAVLTDDDTCMDGFAGDPMNGNVKTLARRHIVKISHLTSNALALINSYASSHTN</sequence>
<dbReference type="EMBL" id="JARPOI010000016">
    <property type="protein sequence ID" value="KAJ9147764.1"/>
    <property type="molecule type" value="Genomic_DNA"/>
</dbReference>
<dbReference type="Gene3D" id="1.20.140.40">
    <property type="entry name" value="Invertase/pectin methylesterase inhibitor family protein"/>
    <property type="match status" value="1"/>
</dbReference>
<dbReference type="CDD" id="cd15798">
    <property type="entry name" value="PMEI-like_3"/>
    <property type="match status" value="1"/>
</dbReference>
<dbReference type="InterPro" id="IPR035513">
    <property type="entry name" value="Invertase/methylesterase_inhib"/>
</dbReference>
<evidence type="ECO:0000256" key="3">
    <source>
        <dbReference type="SAM" id="SignalP"/>
    </source>
</evidence>
<evidence type="ECO:0000313" key="6">
    <source>
        <dbReference type="Proteomes" id="UP001174677"/>
    </source>
</evidence>
<feature type="domain" description="Pectinesterase inhibitor" evidence="4">
    <location>
        <begin position="36"/>
        <end position="192"/>
    </location>
</feature>
<evidence type="ECO:0000256" key="1">
    <source>
        <dbReference type="ARBA" id="ARBA00022729"/>
    </source>
</evidence>
<accession>A0ABQ9KV24</accession>
<evidence type="ECO:0000313" key="5">
    <source>
        <dbReference type="EMBL" id="KAJ9147764.1"/>
    </source>
</evidence>
<organism evidence="5 6">
    <name type="scientific">Hevea brasiliensis</name>
    <name type="common">Para rubber tree</name>
    <name type="synonym">Siphonia brasiliensis</name>
    <dbReference type="NCBI Taxonomy" id="3981"/>
    <lineage>
        <taxon>Eukaryota</taxon>
        <taxon>Viridiplantae</taxon>
        <taxon>Streptophyta</taxon>
        <taxon>Embryophyta</taxon>
        <taxon>Tracheophyta</taxon>
        <taxon>Spermatophyta</taxon>
        <taxon>Magnoliopsida</taxon>
        <taxon>eudicotyledons</taxon>
        <taxon>Gunneridae</taxon>
        <taxon>Pentapetalae</taxon>
        <taxon>rosids</taxon>
        <taxon>fabids</taxon>
        <taxon>Malpighiales</taxon>
        <taxon>Euphorbiaceae</taxon>
        <taxon>Crotonoideae</taxon>
        <taxon>Micrandreae</taxon>
        <taxon>Hevea</taxon>
    </lineage>
</organism>
<comment type="caution">
    <text evidence="5">The sequence shown here is derived from an EMBL/GenBank/DDBJ whole genome shotgun (WGS) entry which is preliminary data.</text>
</comment>
<dbReference type="InterPro" id="IPR051955">
    <property type="entry name" value="PME_Inhibitor"/>
</dbReference>
<dbReference type="Proteomes" id="UP001174677">
    <property type="component" value="Chromosome 16"/>
</dbReference>
<feature type="chain" id="PRO_5046654463" description="Pectinesterase inhibitor domain-containing protein" evidence="3">
    <location>
        <begin position="29"/>
        <end position="202"/>
    </location>
</feature>
<evidence type="ECO:0000256" key="2">
    <source>
        <dbReference type="ARBA" id="ARBA00038471"/>
    </source>
</evidence>